<evidence type="ECO:0000313" key="2">
    <source>
        <dbReference type="EMBL" id="EEC02531.1"/>
    </source>
</evidence>
<protein>
    <submittedName>
        <fullName evidence="2 3">Uncharacterized protein</fullName>
    </submittedName>
</protein>
<dbReference type="EnsemblMetazoa" id="ISCW001606-RA">
    <property type="protein sequence ID" value="ISCW001606-PA"/>
    <property type="gene ID" value="ISCW001606"/>
</dbReference>
<keyword evidence="4" id="KW-1185">Reference proteome</keyword>
<organism>
    <name type="scientific">Ixodes scapularis</name>
    <name type="common">Black-legged tick</name>
    <name type="synonym">Deer tick</name>
    <dbReference type="NCBI Taxonomy" id="6945"/>
    <lineage>
        <taxon>Eukaryota</taxon>
        <taxon>Metazoa</taxon>
        <taxon>Ecdysozoa</taxon>
        <taxon>Arthropoda</taxon>
        <taxon>Chelicerata</taxon>
        <taxon>Arachnida</taxon>
        <taxon>Acari</taxon>
        <taxon>Parasitiformes</taxon>
        <taxon>Ixodida</taxon>
        <taxon>Ixodoidea</taxon>
        <taxon>Ixodidae</taxon>
        <taxon>Ixodinae</taxon>
        <taxon>Ixodes</taxon>
    </lineage>
</organism>
<name>B7P7F9_IXOSC</name>
<proteinExistence type="predicted"/>
<dbReference type="EMBL" id="DS651696">
    <property type="protein sequence ID" value="EEC02531.1"/>
    <property type="molecule type" value="Genomic_DNA"/>
</dbReference>
<dbReference type="VEuPathDB" id="VectorBase:ISCI001606"/>
<dbReference type="AlphaFoldDB" id="B7P7F9"/>
<dbReference type="Proteomes" id="UP000001555">
    <property type="component" value="Unassembled WGS sequence"/>
</dbReference>
<dbReference type="PaxDb" id="6945-B7P7F9"/>
<evidence type="ECO:0000256" key="1">
    <source>
        <dbReference type="SAM" id="MobiDB-lite"/>
    </source>
</evidence>
<dbReference type="InParanoid" id="B7P7F9"/>
<feature type="region of interest" description="Disordered" evidence="1">
    <location>
        <begin position="84"/>
        <end position="153"/>
    </location>
</feature>
<sequence>MHGHRQIDGGEVLHLHAYQGSVLNCGAVGHRVDVYPSSKPQEYACSTCGTPNPAEGHPCTPCCALCKGPHNTYSKECELKFYNPQKTTTPSKQESRQVRVSSHSRSRSRKPATSTARQPSHKLSKKSPAARPRKTLGLSNETKWPSLLKDEKF</sequence>
<dbReference type="EMBL" id="ABJB010913697">
    <property type="status" value="NOT_ANNOTATED_CDS"/>
    <property type="molecule type" value="Genomic_DNA"/>
</dbReference>
<evidence type="ECO:0000313" key="4">
    <source>
        <dbReference type="Proteomes" id="UP000001555"/>
    </source>
</evidence>
<evidence type="ECO:0000313" key="3">
    <source>
        <dbReference type="EnsemblMetazoa" id="ISCW001606-PA"/>
    </source>
</evidence>
<gene>
    <name evidence="2" type="ORF">IscW_ISCW001606</name>
</gene>
<dbReference type="VEuPathDB" id="VectorBase:ISCW001606"/>
<accession>B7P7F9</accession>
<reference evidence="2 4" key="1">
    <citation type="submission" date="2008-03" db="EMBL/GenBank/DDBJ databases">
        <title>Annotation of Ixodes scapularis.</title>
        <authorList>
            <consortium name="Ixodes scapularis Genome Project Consortium"/>
            <person name="Caler E."/>
            <person name="Hannick L.I."/>
            <person name="Bidwell S."/>
            <person name="Joardar V."/>
            <person name="Thiagarajan M."/>
            <person name="Amedeo P."/>
            <person name="Galinsky K.J."/>
            <person name="Schobel S."/>
            <person name="Inman J."/>
            <person name="Hostetler J."/>
            <person name="Miller J."/>
            <person name="Hammond M."/>
            <person name="Megy K."/>
            <person name="Lawson D."/>
            <person name="Kodira C."/>
            <person name="Sutton G."/>
            <person name="Meyer J."/>
            <person name="Hill C.A."/>
            <person name="Birren B."/>
            <person name="Nene V."/>
            <person name="Collins F."/>
            <person name="Alarcon-Chaidez F."/>
            <person name="Wikel S."/>
            <person name="Strausberg R."/>
        </authorList>
    </citation>
    <scope>NUCLEOTIDE SEQUENCE [LARGE SCALE GENOMIC DNA]</scope>
    <source>
        <strain evidence="4">Wikel</strain>
        <strain evidence="2">Wikel colony</strain>
    </source>
</reference>
<dbReference type="HOGENOM" id="CLU_1715268_0_0_1"/>
<reference evidence="3" key="2">
    <citation type="submission" date="2020-05" db="UniProtKB">
        <authorList>
            <consortium name="EnsemblMetazoa"/>
        </authorList>
    </citation>
    <scope>IDENTIFICATION</scope>
    <source>
        <strain evidence="3">wikel</strain>
    </source>
</reference>